<comment type="caution">
    <text evidence="1">The sequence shown here is derived from an EMBL/GenBank/DDBJ whole genome shotgun (WGS) entry which is preliminary data.</text>
</comment>
<dbReference type="AlphaFoldDB" id="A0A8H7AG02"/>
<evidence type="ECO:0000313" key="2">
    <source>
        <dbReference type="Proteomes" id="UP000606974"/>
    </source>
</evidence>
<evidence type="ECO:0000313" key="1">
    <source>
        <dbReference type="EMBL" id="KAF7506431.1"/>
    </source>
</evidence>
<protein>
    <submittedName>
        <fullName evidence="1">Uncharacterized protein</fullName>
    </submittedName>
</protein>
<dbReference type="Proteomes" id="UP000606974">
    <property type="component" value="Unassembled WGS sequence"/>
</dbReference>
<reference evidence="1" key="1">
    <citation type="submission" date="2020-02" db="EMBL/GenBank/DDBJ databases">
        <authorList>
            <person name="Palmer J.M."/>
        </authorList>
    </citation>
    <scope>NUCLEOTIDE SEQUENCE</scope>
    <source>
        <strain evidence="1">EPUS1.4</strain>
        <tissue evidence="1">Thallus</tissue>
    </source>
</reference>
<name>A0A8H7AG02_9EURO</name>
<dbReference type="EMBL" id="JAACFV010000087">
    <property type="protein sequence ID" value="KAF7506431.1"/>
    <property type="molecule type" value="Genomic_DNA"/>
</dbReference>
<sequence length="58" mass="6631">MPPTAIQRWEKNPPEIHTALNARCTPQQHQAWLATFGGRRPPALPVVSTAEERLRQKF</sequence>
<organism evidence="1 2">
    <name type="scientific">Endocarpon pusillum</name>
    <dbReference type="NCBI Taxonomy" id="364733"/>
    <lineage>
        <taxon>Eukaryota</taxon>
        <taxon>Fungi</taxon>
        <taxon>Dikarya</taxon>
        <taxon>Ascomycota</taxon>
        <taxon>Pezizomycotina</taxon>
        <taxon>Eurotiomycetes</taxon>
        <taxon>Chaetothyriomycetidae</taxon>
        <taxon>Verrucariales</taxon>
        <taxon>Verrucariaceae</taxon>
        <taxon>Endocarpon</taxon>
    </lineage>
</organism>
<gene>
    <name evidence="1" type="ORF">GJ744_011785</name>
</gene>
<proteinExistence type="predicted"/>
<keyword evidence="2" id="KW-1185">Reference proteome</keyword>
<accession>A0A8H7AG02</accession>